<accession>F9G7L9</accession>
<protein>
    <submittedName>
        <fullName evidence="1">Uncharacterized protein</fullName>
    </submittedName>
</protein>
<gene>
    <name evidence="1" type="ORF">FOXB_14651</name>
</gene>
<reference evidence="1" key="1">
    <citation type="journal article" date="2012" name="Mol. Plant Microbe Interact.">
        <title>A highly conserved effector in Fusarium oxysporum is required for full virulence on Arabidopsis.</title>
        <authorList>
            <person name="Thatcher L.F."/>
            <person name="Gardiner D.M."/>
            <person name="Kazan K."/>
            <person name="Manners J."/>
        </authorList>
    </citation>
    <scope>NUCLEOTIDE SEQUENCE [LARGE SCALE GENOMIC DNA]</scope>
    <source>
        <strain evidence="1">Fo5176</strain>
    </source>
</reference>
<name>F9G7L9_FUSOF</name>
<dbReference type="AlphaFoldDB" id="F9G7L9"/>
<proteinExistence type="predicted"/>
<dbReference type="EMBL" id="AFQF01003630">
    <property type="protein sequence ID" value="EGU74847.1"/>
    <property type="molecule type" value="Genomic_DNA"/>
</dbReference>
<comment type="caution">
    <text evidence="1">The sequence shown here is derived from an EMBL/GenBank/DDBJ whole genome shotgun (WGS) entry which is preliminary data.</text>
</comment>
<sequence>MELHHCCGLGPMDEKLCTSPKPTCAQ</sequence>
<evidence type="ECO:0000313" key="1">
    <source>
        <dbReference type="EMBL" id="EGU74847.1"/>
    </source>
</evidence>
<organism evidence="1">
    <name type="scientific">Fusarium oxysporum (strain Fo5176)</name>
    <name type="common">Fusarium vascular wilt</name>
    <dbReference type="NCBI Taxonomy" id="660025"/>
    <lineage>
        <taxon>Eukaryota</taxon>
        <taxon>Fungi</taxon>
        <taxon>Dikarya</taxon>
        <taxon>Ascomycota</taxon>
        <taxon>Pezizomycotina</taxon>
        <taxon>Sordariomycetes</taxon>
        <taxon>Hypocreomycetidae</taxon>
        <taxon>Hypocreales</taxon>
        <taxon>Nectriaceae</taxon>
        <taxon>Fusarium</taxon>
        <taxon>Fusarium oxysporum species complex</taxon>
    </lineage>
</organism>